<sequence>MREGNAGRELTEHGRGLRPGFHGLLEEDETPSGAAVVSVRSDPARSGLLWIINPDSGDCGLCLFRENLDWNGLRPPG</sequence>
<accession>A0A2I0L441</accession>
<reference evidence="2 3" key="1">
    <citation type="submission" date="2017-11" db="EMBL/GenBank/DDBJ databases">
        <title>De-novo sequencing of pomegranate (Punica granatum L.) genome.</title>
        <authorList>
            <person name="Akparov Z."/>
            <person name="Amiraslanov A."/>
            <person name="Hajiyeva S."/>
            <person name="Abbasov M."/>
            <person name="Kaur K."/>
            <person name="Hamwieh A."/>
            <person name="Solovyev V."/>
            <person name="Salamov A."/>
            <person name="Braich B."/>
            <person name="Kosarev P."/>
            <person name="Mahmoud A."/>
            <person name="Hajiyev E."/>
            <person name="Babayeva S."/>
            <person name="Izzatullayeva V."/>
            <person name="Mammadov A."/>
            <person name="Mammadov A."/>
            <person name="Sharifova S."/>
            <person name="Ojaghi J."/>
            <person name="Eynullazada K."/>
            <person name="Bayramov B."/>
            <person name="Abdulazimova A."/>
            <person name="Shahmuradov I."/>
        </authorList>
    </citation>
    <scope>NUCLEOTIDE SEQUENCE [LARGE SCALE GENOMIC DNA]</scope>
    <source>
        <strain evidence="3">cv. AG2017</strain>
        <tissue evidence="2">Leaf</tissue>
    </source>
</reference>
<dbReference type="AlphaFoldDB" id="A0A2I0L441"/>
<evidence type="ECO:0000313" key="3">
    <source>
        <dbReference type="Proteomes" id="UP000233551"/>
    </source>
</evidence>
<protein>
    <submittedName>
        <fullName evidence="2">Uncharacterized protein</fullName>
    </submittedName>
</protein>
<feature type="region of interest" description="Disordered" evidence="1">
    <location>
        <begin position="1"/>
        <end position="36"/>
    </location>
</feature>
<gene>
    <name evidence="2" type="ORF">CRG98_004192</name>
</gene>
<dbReference type="EMBL" id="PGOL01000172">
    <property type="protein sequence ID" value="PKI75403.1"/>
    <property type="molecule type" value="Genomic_DNA"/>
</dbReference>
<organism evidence="2 3">
    <name type="scientific">Punica granatum</name>
    <name type="common">Pomegranate</name>
    <dbReference type="NCBI Taxonomy" id="22663"/>
    <lineage>
        <taxon>Eukaryota</taxon>
        <taxon>Viridiplantae</taxon>
        <taxon>Streptophyta</taxon>
        <taxon>Embryophyta</taxon>
        <taxon>Tracheophyta</taxon>
        <taxon>Spermatophyta</taxon>
        <taxon>Magnoliopsida</taxon>
        <taxon>eudicotyledons</taxon>
        <taxon>Gunneridae</taxon>
        <taxon>Pentapetalae</taxon>
        <taxon>rosids</taxon>
        <taxon>malvids</taxon>
        <taxon>Myrtales</taxon>
        <taxon>Lythraceae</taxon>
        <taxon>Punica</taxon>
    </lineage>
</organism>
<proteinExistence type="predicted"/>
<dbReference type="Proteomes" id="UP000233551">
    <property type="component" value="Unassembled WGS sequence"/>
</dbReference>
<feature type="compositionally biased region" description="Basic and acidic residues" evidence="1">
    <location>
        <begin position="1"/>
        <end position="15"/>
    </location>
</feature>
<name>A0A2I0L441_PUNGR</name>
<evidence type="ECO:0000256" key="1">
    <source>
        <dbReference type="SAM" id="MobiDB-lite"/>
    </source>
</evidence>
<keyword evidence="3" id="KW-1185">Reference proteome</keyword>
<comment type="caution">
    <text evidence="2">The sequence shown here is derived from an EMBL/GenBank/DDBJ whole genome shotgun (WGS) entry which is preliminary data.</text>
</comment>
<evidence type="ECO:0000313" key="2">
    <source>
        <dbReference type="EMBL" id="PKI75403.1"/>
    </source>
</evidence>